<dbReference type="Gene3D" id="1.25.40.10">
    <property type="entry name" value="Tetratricopeptide repeat domain"/>
    <property type="match status" value="2"/>
</dbReference>
<dbReference type="SUPFAM" id="SSF48452">
    <property type="entry name" value="TPR-like"/>
    <property type="match status" value="2"/>
</dbReference>
<keyword evidence="2" id="KW-1185">Reference proteome</keyword>
<organism evidence="1 2">
    <name type="scientific">Plicaturopsis crispa FD-325 SS-3</name>
    <dbReference type="NCBI Taxonomy" id="944288"/>
    <lineage>
        <taxon>Eukaryota</taxon>
        <taxon>Fungi</taxon>
        <taxon>Dikarya</taxon>
        <taxon>Basidiomycota</taxon>
        <taxon>Agaricomycotina</taxon>
        <taxon>Agaricomycetes</taxon>
        <taxon>Agaricomycetidae</taxon>
        <taxon>Amylocorticiales</taxon>
        <taxon>Amylocorticiaceae</taxon>
        <taxon>Plicatura</taxon>
        <taxon>Plicaturopsis crispa</taxon>
    </lineage>
</organism>
<dbReference type="InterPro" id="IPR011990">
    <property type="entry name" value="TPR-like_helical_dom_sf"/>
</dbReference>
<dbReference type="InterPro" id="IPR019734">
    <property type="entry name" value="TPR_rpt"/>
</dbReference>
<dbReference type="Pfam" id="PF13424">
    <property type="entry name" value="TPR_12"/>
    <property type="match status" value="3"/>
</dbReference>
<accession>A0A0C9SL89</accession>
<dbReference type="PANTHER" id="PTHR47691:SF3">
    <property type="entry name" value="HTH-TYPE TRANSCRIPTIONAL REGULATOR RV0890C-RELATED"/>
    <property type="match status" value="1"/>
</dbReference>
<dbReference type="OrthoDB" id="431454at2759"/>
<dbReference type="HOGENOM" id="CLU_006580_1_1_1"/>
<dbReference type="PANTHER" id="PTHR47691">
    <property type="entry name" value="REGULATOR-RELATED"/>
    <property type="match status" value="1"/>
</dbReference>
<evidence type="ECO:0000313" key="2">
    <source>
        <dbReference type="Proteomes" id="UP000053263"/>
    </source>
</evidence>
<dbReference type="AlphaFoldDB" id="A0A0C9SL89"/>
<protein>
    <recommendedName>
        <fullName evidence="3">TPR-like protein</fullName>
    </recommendedName>
</protein>
<evidence type="ECO:0000313" key="1">
    <source>
        <dbReference type="EMBL" id="KII85066.1"/>
    </source>
</evidence>
<dbReference type="SMART" id="SM00028">
    <property type="entry name" value="TPR"/>
    <property type="match status" value="7"/>
</dbReference>
<sequence length="687" mass="76208">MGKTSVALAILHHPKIMQKLRYFVPCDAFTDASMLVAGILQVLGMHNYPREDPLQVLQNSVMFAAPMLLILDNFETPWESSDSQAAVQAVLHRLDVSTVTLIVTMRGTSSPPGIHWTWNPLFAPLRKLSLQAACKAFLVLNPQAADADSVEDVEQLLNTVECIPLAVVLIAQLSKTQRCKTLLKRWEAEKTSLLKLHGKSNDRSNSLDVSISVSIASIQHDPQALQLLSLVSHLPDGVLDYDTTLQRLAPDLENLGQASATLISAALVEVDKTGTMQVLSPIRHYTLAHHPCASNQIQKLYDHYLSLISLNAVYKPGDAQYHEATAALQPERGNISSILLEQANNPTTQVVQSALMISKFWLWSQPSSHLLETMMHKRDQQEKSVDMAQMHYWLGKIYAATDRNANAYTEFEHAQQLFTHLGDRLNVARCSQSLGKLLKIQDQYPEARKKLEQVHAEFVSLGDTLGAAQCVQSLGGILLMQNQYPEAKTKLEQAYGEFLNMGNAMGAAECLQSLGNILSLQNKYPQAIENLEKAQAQFVSIDDQQGVAECLQSLGDIYSIKDQYQEATATLNKAYTEFNRMGNALSAAQCLRSLGNIMFMQSQYPEAEEKLKQAHQHFAKIGSMIGVAQCLKDLGKIFHMQDQYTEAVEKLEQAHTQFTSIGNILGATQCVQDLGDTVLFRPSLRPL</sequence>
<dbReference type="Proteomes" id="UP000053263">
    <property type="component" value="Unassembled WGS sequence"/>
</dbReference>
<dbReference type="EMBL" id="KN832568">
    <property type="protein sequence ID" value="KII85066.1"/>
    <property type="molecule type" value="Genomic_DNA"/>
</dbReference>
<name>A0A0C9SL89_PLICR</name>
<proteinExistence type="predicted"/>
<gene>
    <name evidence="1" type="ORF">PLICRDRAFT_330463</name>
</gene>
<reference evidence="1 2" key="1">
    <citation type="submission" date="2014-06" db="EMBL/GenBank/DDBJ databases">
        <title>Evolutionary Origins and Diversification of the Mycorrhizal Mutualists.</title>
        <authorList>
            <consortium name="DOE Joint Genome Institute"/>
            <consortium name="Mycorrhizal Genomics Consortium"/>
            <person name="Kohler A."/>
            <person name="Kuo A."/>
            <person name="Nagy L.G."/>
            <person name="Floudas D."/>
            <person name="Copeland A."/>
            <person name="Barry K.W."/>
            <person name="Cichocki N."/>
            <person name="Veneault-Fourrey C."/>
            <person name="LaButti K."/>
            <person name="Lindquist E.A."/>
            <person name="Lipzen A."/>
            <person name="Lundell T."/>
            <person name="Morin E."/>
            <person name="Murat C."/>
            <person name="Riley R."/>
            <person name="Ohm R."/>
            <person name="Sun H."/>
            <person name="Tunlid A."/>
            <person name="Henrissat B."/>
            <person name="Grigoriev I.V."/>
            <person name="Hibbett D.S."/>
            <person name="Martin F."/>
        </authorList>
    </citation>
    <scope>NUCLEOTIDE SEQUENCE [LARGE SCALE GENOMIC DNA]</scope>
    <source>
        <strain evidence="1 2">FD-325 SS-3</strain>
    </source>
</reference>
<evidence type="ECO:0008006" key="3">
    <source>
        <dbReference type="Google" id="ProtNLM"/>
    </source>
</evidence>